<protein>
    <recommendedName>
        <fullName evidence="6">DNA-binding response regulator</fullName>
    </recommendedName>
</protein>
<feature type="domain" description="Response regulatory" evidence="2">
    <location>
        <begin position="69"/>
        <end position="181"/>
    </location>
</feature>
<dbReference type="InterPro" id="IPR011006">
    <property type="entry name" value="CheY-like_superfamily"/>
</dbReference>
<dbReference type="Gene3D" id="3.40.50.2300">
    <property type="match status" value="1"/>
</dbReference>
<accession>A0A2S1R1R3</accession>
<dbReference type="InterPro" id="IPR007492">
    <property type="entry name" value="LytTR_DNA-bd_dom"/>
</dbReference>
<feature type="modified residue" description="4-aspartylphosphate" evidence="1">
    <location>
        <position position="121"/>
    </location>
</feature>
<dbReference type="Pfam" id="PF04397">
    <property type="entry name" value="LytTR"/>
    <property type="match status" value="1"/>
</dbReference>
<evidence type="ECO:0000259" key="2">
    <source>
        <dbReference type="PROSITE" id="PS50110"/>
    </source>
</evidence>
<keyword evidence="5" id="KW-1185">Reference proteome</keyword>
<dbReference type="GO" id="GO:0000160">
    <property type="term" value="P:phosphorelay signal transduction system"/>
    <property type="evidence" value="ECO:0007669"/>
    <property type="project" value="InterPro"/>
</dbReference>
<evidence type="ECO:0000313" key="5">
    <source>
        <dbReference type="Proteomes" id="UP000244929"/>
    </source>
</evidence>
<dbReference type="OrthoDB" id="2168082at2"/>
<evidence type="ECO:0000259" key="3">
    <source>
        <dbReference type="PROSITE" id="PS50930"/>
    </source>
</evidence>
<dbReference type="SMART" id="SM00448">
    <property type="entry name" value="REC"/>
    <property type="match status" value="1"/>
</dbReference>
<feature type="domain" description="HTH LytTR-type" evidence="3">
    <location>
        <begin position="205"/>
        <end position="309"/>
    </location>
</feature>
<dbReference type="PROSITE" id="PS50930">
    <property type="entry name" value="HTH_LYTTR"/>
    <property type="match status" value="1"/>
</dbReference>
<proteinExistence type="predicted"/>
<sequence>MNSQFSWMPKVGCLWVWMNRRQKCLRFFCRSINVKKILIFDMSGFFFAHPIGGEMLISQSKPYLTMTFKAIIIDEDRHAAHVLKEMLNDIFFEIVIMPFDMEGANLQDPACTLQPDLIFIDCAGSGLEVPAALNRLKLQPEVIFLSSDKMDAAKAYEFNASGFVLKPIEKDALTATVDKALLNIKNRRMVTKNQYKPAVDERSFFIISSVNSYEIIKLKDLLYCVADGRYTEFRLVDGTKLLASKNLSVYDNILSGQRYFFRASRSSIINFEYVKRVNKKDGMQCEFIDGSSVAVAKRKIMEFNQFLQSMDIGFD</sequence>
<dbReference type="EMBL" id="CP029186">
    <property type="protein sequence ID" value="AWH86557.1"/>
    <property type="molecule type" value="Genomic_DNA"/>
</dbReference>
<gene>
    <name evidence="4" type="ORF">HYN59_16225</name>
</gene>
<dbReference type="Gene3D" id="2.40.50.1020">
    <property type="entry name" value="LytTr DNA-binding domain"/>
    <property type="match status" value="1"/>
</dbReference>
<dbReference type="KEGG" id="falb:HYN59_16225"/>
<dbReference type="SMART" id="SM00850">
    <property type="entry name" value="LytTR"/>
    <property type="match status" value="1"/>
</dbReference>
<dbReference type="AlphaFoldDB" id="A0A2S1R1R3"/>
<dbReference type="SUPFAM" id="SSF52172">
    <property type="entry name" value="CheY-like"/>
    <property type="match status" value="1"/>
</dbReference>
<name>A0A2S1R1R3_9FLAO</name>
<organism evidence="4 5">
    <name type="scientific">Flavobacterium album</name>
    <dbReference type="NCBI Taxonomy" id="2175091"/>
    <lineage>
        <taxon>Bacteria</taxon>
        <taxon>Pseudomonadati</taxon>
        <taxon>Bacteroidota</taxon>
        <taxon>Flavobacteriia</taxon>
        <taxon>Flavobacteriales</taxon>
        <taxon>Flavobacteriaceae</taxon>
        <taxon>Flavobacterium</taxon>
    </lineage>
</organism>
<dbReference type="Proteomes" id="UP000244929">
    <property type="component" value="Chromosome"/>
</dbReference>
<evidence type="ECO:0000256" key="1">
    <source>
        <dbReference type="PROSITE-ProRule" id="PRU00169"/>
    </source>
</evidence>
<dbReference type="Pfam" id="PF00072">
    <property type="entry name" value="Response_reg"/>
    <property type="match status" value="1"/>
</dbReference>
<dbReference type="PROSITE" id="PS50110">
    <property type="entry name" value="RESPONSE_REGULATORY"/>
    <property type="match status" value="1"/>
</dbReference>
<keyword evidence="1" id="KW-0597">Phosphoprotein</keyword>
<evidence type="ECO:0000313" key="4">
    <source>
        <dbReference type="EMBL" id="AWH86557.1"/>
    </source>
</evidence>
<dbReference type="GO" id="GO:0003677">
    <property type="term" value="F:DNA binding"/>
    <property type="evidence" value="ECO:0007669"/>
    <property type="project" value="InterPro"/>
</dbReference>
<dbReference type="InterPro" id="IPR001789">
    <property type="entry name" value="Sig_transdc_resp-reg_receiver"/>
</dbReference>
<reference evidence="4 5" key="1">
    <citation type="submission" date="2018-04" db="EMBL/GenBank/DDBJ databases">
        <title>Genome sequencing of Flavobacterium sp. HYN0059.</title>
        <authorList>
            <person name="Yi H."/>
            <person name="Baek C."/>
        </authorList>
    </citation>
    <scope>NUCLEOTIDE SEQUENCE [LARGE SCALE GENOMIC DNA]</scope>
    <source>
        <strain evidence="4 5">HYN0059</strain>
    </source>
</reference>
<evidence type="ECO:0008006" key="6">
    <source>
        <dbReference type="Google" id="ProtNLM"/>
    </source>
</evidence>